<evidence type="ECO:0000313" key="1">
    <source>
        <dbReference type="EMBL" id="PSU36194.1"/>
    </source>
</evidence>
<reference evidence="1 2" key="1">
    <citation type="submission" date="2018-03" db="EMBL/GenBank/DDBJ databases">
        <title>Whole genome sequencing of Histamine producing bacteria.</title>
        <authorList>
            <person name="Butler K."/>
        </authorList>
    </citation>
    <scope>NUCLEOTIDE SEQUENCE [LARGE SCALE GENOMIC DNA]</scope>
    <source>
        <strain evidence="1 2">JCM 13586</strain>
    </source>
</reference>
<evidence type="ECO:0000313" key="2">
    <source>
        <dbReference type="Proteomes" id="UP000241222"/>
    </source>
</evidence>
<proteinExistence type="predicted"/>
<gene>
    <name evidence="1" type="ORF">C9I99_04125</name>
</gene>
<sequence length="167" mass="19141">MASEVSTFGRIISWVKQKLRDKEKNHKDFFLPYYNEVEEVLERHVQCAQWLHKEERSYFDLADGEVPANSSDELSERMRLLYPKAYISSGSRNLEQMSVEVTNLANKVDGTVDRSIVECLRDYATTCSQAHKSGDYASIELPCKNLLVLTRDLKAKIPTVHDRAGVQ</sequence>
<organism evidence="1 2">
    <name type="scientific">Photobacterium lutimaris</name>
    <dbReference type="NCBI Taxonomy" id="388278"/>
    <lineage>
        <taxon>Bacteria</taxon>
        <taxon>Pseudomonadati</taxon>
        <taxon>Pseudomonadota</taxon>
        <taxon>Gammaproteobacteria</taxon>
        <taxon>Vibrionales</taxon>
        <taxon>Vibrionaceae</taxon>
        <taxon>Photobacterium</taxon>
    </lineage>
</organism>
<accession>A0A2T3J4H7</accession>
<name>A0A2T3J4H7_9GAMM</name>
<dbReference type="RefSeq" id="WP_107347548.1">
    <property type="nucleotide sequence ID" value="NZ_PYMH01000001.1"/>
</dbReference>
<keyword evidence="2" id="KW-1185">Reference proteome</keyword>
<dbReference type="Proteomes" id="UP000241222">
    <property type="component" value="Unassembled WGS sequence"/>
</dbReference>
<dbReference type="AlphaFoldDB" id="A0A2T3J4H7"/>
<dbReference type="EMBL" id="PYMH01000001">
    <property type="protein sequence ID" value="PSU36194.1"/>
    <property type="molecule type" value="Genomic_DNA"/>
</dbReference>
<dbReference type="OrthoDB" id="9984753at2"/>
<protein>
    <submittedName>
        <fullName evidence="1">Uncharacterized protein</fullName>
    </submittedName>
</protein>
<comment type="caution">
    <text evidence="1">The sequence shown here is derived from an EMBL/GenBank/DDBJ whole genome shotgun (WGS) entry which is preliminary data.</text>
</comment>